<feature type="transmembrane region" description="Helical" evidence="1">
    <location>
        <begin position="45"/>
        <end position="69"/>
    </location>
</feature>
<keyword evidence="1" id="KW-1133">Transmembrane helix</keyword>
<dbReference type="EMBL" id="CABL01000001">
    <property type="protein sequence ID" value="CBH74165.1"/>
    <property type="molecule type" value="Genomic_DNA"/>
</dbReference>
<name>E6PCI1_9ZZZZ</name>
<accession>E6PCI1</accession>
<sequence length="215" mass="23090">MPMLSPQALLILAVGVVGVLHTMVPDHWAPIALLARRRKWSQLQVGRAALLAGLGHTLSTLVIATIVWAGGMYVAQRFGHLLGILSSVALVAFGLWIAIAGWREMREHDRAHAHGHAHEHDDGRSRGALLVILGSSPMIEGIPAFFAASRYGVAQLVTMSIVFAASTMLTYLALCLLSSAGLARLQFGRFERYGEVISGLFIALLGAFFAVFPAL</sequence>
<dbReference type="PANTHER" id="PTHR36394">
    <property type="entry name" value="OS01G0277700 PROTEIN"/>
    <property type="match status" value="1"/>
</dbReference>
<gene>
    <name evidence="2" type="ORF">CARN1_2052</name>
</gene>
<proteinExistence type="predicted"/>
<feature type="transmembrane region" description="Helical" evidence="1">
    <location>
        <begin position="128"/>
        <end position="148"/>
    </location>
</feature>
<dbReference type="AlphaFoldDB" id="E6PCI1"/>
<evidence type="ECO:0000256" key="1">
    <source>
        <dbReference type="SAM" id="Phobius"/>
    </source>
</evidence>
<organism evidence="2">
    <name type="scientific">mine drainage metagenome</name>
    <dbReference type="NCBI Taxonomy" id="410659"/>
    <lineage>
        <taxon>unclassified sequences</taxon>
        <taxon>metagenomes</taxon>
        <taxon>ecological metagenomes</taxon>
    </lineage>
</organism>
<feature type="transmembrane region" description="Helical" evidence="1">
    <location>
        <begin position="195"/>
        <end position="214"/>
    </location>
</feature>
<reference evidence="2" key="1">
    <citation type="submission" date="2009-10" db="EMBL/GenBank/DDBJ databases">
        <title>Diversity of trophic interactions inside an arsenic-rich microbial ecosystem.</title>
        <authorList>
            <person name="Bertin P.N."/>
            <person name="Heinrich-Salmeron A."/>
            <person name="Pelletier E."/>
            <person name="Goulhen-Chollet F."/>
            <person name="Arsene-Ploetze F."/>
            <person name="Gallien S."/>
            <person name="Calteau A."/>
            <person name="Vallenet D."/>
            <person name="Casiot C."/>
            <person name="Chane-Woon-Ming B."/>
            <person name="Giloteaux L."/>
            <person name="Barakat M."/>
            <person name="Bonnefoy V."/>
            <person name="Bruneel O."/>
            <person name="Chandler M."/>
            <person name="Cleiss J."/>
            <person name="Duran R."/>
            <person name="Elbaz-Poulichet F."/>
            <person name="Fonknechten N."/>
            <person name="Lauga B."/>
            <person name="Mornico D."/>
            <person name="Ortet P."/>
            <person name="Schaeffer C."/>
            <person name="Siguier P."/>
            <person name="Alexander Thil Smith A."/>
            <person name="Van Dorsselaer A."/>
            <person name="Weissenbach J."/>
            <person name="Medigue C."/>
            <person name="Le Paslier D."/>
        </authorList>
    </citation>
    <scope>NUCLEOTIDE SEQUENCE</scope>
</reference>
<feature type="transmembrane region" description="Helical" evidence="1">
    <location>
        <begin position="81"/>
        <end position="102"/>
    </location>
</feature>
<feature type="transmembrane region" description="Helical" evidence="1">
    <location>
        <begin position="160"/>
        <end position="183"/>
    </location>
</feature>
<evidence type="ECO:0000313" key="2">
    <source>
        <dbReference type="EMBL" id="CBH74165.1"/>
    </source>
</evidence>
<feature type="transmembrane region" description="Helical" evidence="1">
    <location>
        <begin position="6"/>
        <end position="24"/>
    </location>
</feature>
<keyword evidence="1" id="KW-0812">Transmembrane</keyword>
<protein>
    <recommendedName>
        <fullName evidence="3">Urease accessory protein UreH-like transmembrane domain-containing protein</fullName>
    </recommendedName>
</protein>
<evidence type="ECO:0008006" key="3">
    <source>
        <dbReference type="Google" id="ProtNLM"/>
    </source>
</evidence>
<keyword evidence="1" id="KW-0472">Membrane</keyword>
<comment type="caution">
    <text evidence="2">The sequence shown here is derived from an EMBL/GenBank/DDBJ whole genome shotgun (WGS) entry which is preliminary data.</text>
</comment>
<dbReference type="PANTHER" id="PTHR36394:SF1">
    <property type="entry name" value="OS01G0277700 PROTEIN"/>
    <property type="match status" value="1"/>
</dbReference>